<name>A0A2M4B4C6_9DIPT</name>
<dbReference type="AlphaFoldDB" id="A0A2M4B4C6"/>
<sequence length="152" mass="16262">MRFCVSVCCCCCWLPSVVVQDVVAPSSSLVPSTFRACSSEPNLTELLPSRGAAMVMPPANIGVRHFGVRFEECKRSAPRVSAYRRVLLLHRASNYNRLLTYDSVAVLGCDQEAAHLHIVISQPGGVVAPCLTTARAGAAPCGCVIFQTPAAR</sequence>
<keyword evidence="1" id="KW-0732">Signal</keyword>
<proteinExistence type="predicted"/>
<evidence type="ECO:0000256" key="1">
    <source>
        <dbReference type="SAM" id="SignalP"/>
    </source>
</evidence>
<dbReference type="EMBL" id="GGFK01014555">
    <property type="protein sequence ID" value="MBW47876.1"/>
    <property type="molecule type" value="Transcribed_RNA"/>
</dbReference>
<organism evidence="2">
    <name type="scientific">Anopheles triannulatus</name>
    <dbReference type="NCBI Taxonomy" id="58253"/>
    <lineage>
        <taxon>Eukaryota</taxon>
        <taxon>Metazoa</taxon>
        <taxon>Ecdysozoa</taxon>
        <taxon>Arthropoda</taxon>
        <taxon>Hexapoda</taxon>
        <taxon>Insecta</taxon>
        <taxon>Pterygota</taxon>
        <taxon>Neoptera</taxon>
        <taxon>Endopterygota</taxon>
        <taxon>Diptera</taxon>
        <taxon>Nematocera</taxon>
        <taxon>Culicoidea</taxon>
        <taxon>Culicidae</taxon>
        <taxon>Anophelinae</taxon>
        <taxon>Anopheles</taxon>
    </lineage>
</organism>
<accession>A0A2M4B4C6</accession>
<evidence type="ECO:0000313" key="2">
    <source>
        <dbReference type="EMBL" id="MBW47876.1"/>
    </source>
</evidence>
<reference evidence="2" key="1">
    <citation type="submission" date="2018-01" db="EMBL/GenBank/DDBJ databases">
        <title>An insight into the sialome of Amazonian anophelines.</title>
        <authorList>
            <person name="Ribeiro J.M."/>
            <person name="Scarpassa V."/>
            <person name="Calvo E."/>
        </authorList>
    </citation>
    <scope>NUCLEOTIDE SEQUENCE</scope>
    <source>
        <tissue evidence="2">Salivary glands</tissue>
    </source>
</reference>
<feature type="chain" id="PRO_5014824449" evidence="1">
    <location>
        <begin position="20"/>
        <end position="152"/>
    </location>
</feature>
<feature type="signal peptide" evidence="1">
    <location>
        <begin position="1"/>
        <end position="19"/>
    </location>
</feature>
<protein>
    <submittedName>
        <fullName evidence="2">Putative secreted protein</fullName>
    </submittedName>
</protein>